<dbReference type="InterPro" id="IPR029066">
    <property type="entry name" value="PLP-binding_barrel"/>
</dbReference>
<comment type="caution">
    <text evidence="4">Lacks conserved residue(s) required for the propagation of feature annotation.</text>
</comment>
<feature type="binding site" evidence="4">
    <location>
        <position position="140"/>
    </location>
    <ligand>
        <name>substrate</name>
    </ligand>
</feature>
<accession>A0ABV7A933</accession>
<evidence type="ECO:0000256" key="2">
    <source>
        <dbReference type="ARBA" id="ARBA00022898"/>
    </source>
</evidence>
<dbReference type="NCBIfam" id="TIGR00492">
    <property type="entry name" value="alr"/>
    <property type="match status" value="1"/>
</dbReference>
<sequence length="386" mass="42658">MVLSQHLTGSPTEAIVQLHKFRENVKKVKKHLNETWLMAVVKTNAYGHGAVQLSKEAVKAGADRLGVTSVAEGALLRQEGIQIPIHILGSIPAVQAEEAVKHDLIGSVSTIKQASALSKAAVRQKKWGYVHLKIDTGLHRFGVLPEEALAFLEECKGLPGLYWEGIYTHFSHADEGEWDRTERQFDTFIQTVHMLENKGWVFPVHHAGGSTITLERPDMHLDMVRPGISLLGYPPAPHRQSTLPLEPVMEVRTRILQIHELPPQTPIGYGGTYTCPSHRKIAVVPVGHGDGYARSLSNRGQMIVRGKRANIVGTISLDQTFLDITHIPGVVEGDKAVLIGRQDEEQIDAYDVAGWMDSITDEVLASLKERIPRIYTDLDTGKETNS</sequence>
<dbReference type="HAMAP" id="MF_01201">
    <property type="entry name" value="Ala_racemase"/>
    <property type="match status" value="1"/>
</dbReference>
<dbReference type="CDD" id="cd00430">
    <property type="entry name" value="PLPDE_III_AR"/>
    <property type="match status" value="1"/>
</dbReference>
<keyword evidence="3 4" id="KW-0413">Isomerase</keyword>
<keyword evidence="7" id="KW-1185">Reference proteome</keyword>
<dbReference type="EMBL" id="JBHRRZ010000038">
    <property type="protein sequence ID" value="MFC2949627.1"/>
    <property type="molecule type" value="Genomic_DNA"/>
</dbReference>
<dbReference type="Proteomes" id="UP001595387">
    <property type="component" value="Unassembled WGS sequence"/>
</dbReference>
<dbReference type="PANTHER" id="PTHR30511">
    <property type="entry name" value="ALANINE RACEMASE"/>
    <property type="match status" value="1"/>
</dbReference>
<dbReference type="Pfam" id="PF00842">
    <property type="entry name" value="Ala_racemase_C"/>
    <property type="match status" value="1"/>
</dbReference>
<dbReference type="SUPFAM" id="SSF51419">
    <property type="entry name" value="PLP-binding barrel"/>
    <property type="match status" value="1"/>
</dbReference>
<dbReference type="EC" id="5.1.1.1" evidence="4"/>
<protein>
    <recommendedName>
        <fullName evidence="4">Alanine racemase</fullName>
        <ecNumber evidence="4">5.1.1.1</ecNumber>
    </recommendedName>
</protein>
<dbReference type="Pfam" id="PF01168">
    <property type="entry name" value="Ala_racemase_N"/>
    <property type="match status" value="1"/>
</dbReference>
<dbReference type="InterPro" id="IPR000821">
    <property type="entry name" value="Ala_racemase"/>
</dbReference>
<comment type="pathway">
    <text evidence="4">Amino-acid biosynthesis; D-alanine biosynthesis; D-alanine from L-alanine: step 1/1.</text>
</comment>
<comment type="function">
    <text evidence="4">Catalyzes the interconversion of L-alanine and D-alanine. May also act on other amino acids.</text>
</comment>
<dbReference type="InterPro" id="IPR009006">
    <property type="entry name" value="Ala_racemase/Decarboxylase_C"/>
</dbReference>
<evidence type="ECO:0000256" key="4">
    <source>
        <dbReference type="HAMAP-Rule" id="MF_01201"/>
    </source>
</evidence>
<evidence type="ECO:0000256" key="3">
    <source>
        <dbReference type="ARBA" id="ARBA00023235"/>
    </source>
</evidence>
<comment type="similarity">
    <text evidence="4">Belongs to the alanine racemase family.</text>
</comment>
<evidence type="ECO:0000259" key="5">
    <source>
        <dbReference type="SMART" id="SM01005"/>
    </source>
</evidence>
<feature type="modified residue" description="N6-(pyridoxal phosphate)lysine" evidence="4">
    <location>
        <position position="42"/>
    </location>
</feature>
<dbReference type="SUPFAM" id="SSF50621">
    <property type="entry name" value="Alanine racemase C-terminal domain-like"/>
    <property type="match status" value="1"/>
</dbReference>
<keyword evidence="2 4" id="KW-0663">Pyridoxal phosphate</keyword>
<organism evidence="6 7">
    <name type="scientific">Virgibacillus sediminis</name>
    <dbReference type="NCBI Taxonomy" id="202260"/>
    <lineage>
        <taxon>Bacteria</taxon>
        <taxon>Bacillati</taxon>
        <taxon>Bacillota</taxon>
        <taxon>Bacilli</taxon>
        <taxon>Bacillales</taxon>
        <taxon>Bacillaceae</taxon>
        <taxon>Virgibacillus</taxon>
    </lineage>
</organism>
<name>A0ABV7A933_9BACI</name>
<dbReference type="PANTHER" id="PTHR30511:SF0">
    <property type="entry name" value="ALANINE RACEMASE, CATABOLIC-RELATED"/>
    <property type="match status" value="1"/>
</dbReference>
<dbReference type="PRINTS" id="PR00992">
    <property type="entry name" value="ALARACEMASE"/>
</dbReference>
<dbReference type="SMART" id="SM01005">
    <property type="entry name" value="Ala_racemase_C"/>
    <property type="match status" value="1"/>
</dbReference>
<comment type="cofactor">
    <cofactor evidence="1 4">
        <name>pyridoxal 5'-phosphate</name>
        <dbReference type="ChEBI" id="CHEBI:597326"/>
    </cofactor>
</comment>
<comment type="catalytic activity">
    <reaction evidence="4">
        <text>L-alanine = D-alanine</text>
        <dbReference type="Rhea" id="RHEA:20249"/>
        <dbReference type="ChEBI" id="CHEBI:57416"/>
        <dbReference type="ChEBI" id="CHEBI:57972"/>
        <dbReference type="EC" id="5.1.1.1"/>
    </reaction>
</comment>
<feature type="active site" description="Proton acceptor; specific for L-alanine" evidence="4">
    <location>
        <position position="269"/>
    </location>
</feature>
<evidence type="ECO:0000256" key="1">
    <source>
        <dbReference type="ARBA" id="ARBA00001933"/>
    </source>
</evidence>
<dbReference type="RefSeq" id="WP_390307600.1">
    <property type="nucleotide sequence ID" value="NZ_JBHRRZ010000038.1"/>
</dbReference>
<gene>
    <name evidence="6" type="primary">alr</name>
    <name evidence="6" type="ORF">ACFODW_15000</name>
</gene>
<evidence type="ECO:0000313" key="7">
    <source>
        <dbReference type="Proteomes" id="UP001595387"/>
    </source>
</evidence>
<feature type="domain" description="Alanine racemase C-terminal" evidence="5">
    <location>
        <begin position="248"/>
        <end position="376"/>
    </location>
</feature>
<dbReference type="Gene3D" id="3.20.20.10">
    <property type="entry name" value="Alanine racemase"/>
    <property type="match status" value="1"/>
</dbReference>
<evidence type="ECO:0000313" key="6">
    <source>
        <dbReference type="EMBL" id="MFC2949627.1"/>
    </source>
</evidence>
<reference evidence="7" key="1">
    <citation type="journal article" date="2019" name="Int. J. Syst. Evol. Microbiol.">
        <title>The Global Catalogue of Microorganisms (GCM) 10K type strain sequencing project: providing services to taxonomists for standard genome sequencing and annotation.</title>
        <authorList>
            <consortium name="The Broad Institute Genomics Platform"/>
            <consortium name="The Broad Institute Genome Sequencing Center for Infectious Disease"/>
            <person name="Wu L."/>
            <person name="Ma J."/>
        </authorList>
    </citation>
    <scope>NUCLEOTIDE SEQUENCE [LARGE SCALE GENOMIC DNA]</scope>
    <source>
        <strain evidence="7">KCTC 13193</strain>
    </source>
</reference>
<dbReference type="GO" id="GO:0008784">
    <property type="term" value="F:alanine racemase activity"/>
    <property type="evidence" value="ECO:0007669"/>
    <property type="project" value="UniProtKB-EC"/>
</dbReference>
<dbReference type="InterPro" id="IPR011079">
    <property type="entry name" value="Ala_racemase_C"/>
</dbReference>
<dbReference type="InterPro" id="IPR001608">
    <property type="entry name" value="Ala_racemase_N"/>
</dbReference>
<comment type="caution">
    <text evidence="6">The sequence shown here is derived from an EMBL/GenBank/DDBJ whole genome shotgun (WGS) entry which is preliminary data.</text>
</comment>
<proteinExistence type="inferred from homology"/>
<feature type="active site" description="Proton acceptor; specific for D-alanine" evidence="4">
    <location>
        <position position="42"/>
    </location>
</feature>
<dbReference type="Gene3D" id="2.40.37.10">
    <property type="entry name" value="Lyase, Ornithine Decarboxylase, Chain A, domain 1"/>
    <property type="match status" value="1"/>
</dbReference>